<reference evidence="16" key="1">
    <citation type="submission" date="2020-11" db="EMBL/GenBank/DDBJ databases">
        <authorList>
            <person name="Tran Van P."/>
        </authorList>
    </citation>
    <scope>NUCLEOTIDE SEQUENCE</scope>
</reference>
<dbReference type="PROSITE" id="PS00028">
    <property type="entry name" value="ZINC_FINGER_C2H2_1"/>
    <property type="match status" value="11"/>
</dbReference>
<evidence type="ECO:0000256" key="8">
    <source>
        <dbReference type="ARBA" id="ARBA00023125"/>
    </source>
</evidence>
<dbReference type="GO" id="GO:0000978">
    <property type="term" value="F:RNA polymerase II cis-regulatory region sequence-specific DNA binding"/>
    <property type="evidence" value="ECO:0007669"/>
    <property type="project" value="TreeGrafter"/>
</dbReference>
<feature type="compositionally biased region" description="Basic and acidic residues" evidence="13">
    <location>
        <begin position="171"/>
        <end position="184"/>
    </location>
</feature>
<feature type="domain" description="C2H2-type" evidence="14">
    <location>
        <begin position="424"/>
        <end position="452"/>
    </location>
</feature>
<comment type="subcellular location">
    <subcellularLocation>
        <location evidence="1">Nucleus</location>
    </subcellularLocation>
</comment>
<feature type="domain" description="C2H2-type" evidence="14">
    <location>
        <begin position="460"/>
        <end position="488"/>
    </location>
</feature>
<evidence type="ECO:0000256" key="11">
    <source>
        <dbReference type="PROSITE-ProRule" id="PRU00042"/>
    </source>
</evidence>
<dbReference type="FunFam" id="3.30.160.60:FF:000065">
    <property type="entry name" value="B-cell CLL/lymphoma 6, member B"/>
    <property type="match status" value="1"/>
</dbReference>
<evidence type="ECO:0000259" key="15">
    <source>
        <dbReference type="PROSITE" id="PS51915"/>
    </source>
</evidence>
<dbReference type="PROSITE" id="PS51915">
    <property type="entry name" value="ZAD"/>
    <property type="match status" value="1"/>
</dbReference>
<feature type="binding site" evidence="12">
    <location>
        <position position="60"/>
    </location>
    <ligand>
        <name>Zn(2+)</name>
        <dbReference type="ChEBI" id="CHEBI:29105"/>
    </ligand>
</feature>
<dbReference type="Gene3D" id="3.40.1800.20">
    <property type="match status" value="1"/>
</dbReference>
<feature type="domain" description="C2H2-type" evidence="14">
    <location>
        <begin position="698"/>
        <end position="725"/>
    </location>
</feature>
<dbReference type="GO" id="GO:0008270">
    <property type="term" value="F:zinc ion binding"/>
    <property type="evidence" value="ECO:0007669"/>
    <property type="project" value="UniProtKB-UniRule"/>
</dbReference>
<dbReference type="SMART" id="SM00355">
    <property type="entry name" value="ZnF_C2H2"/>
    <property type="match status" value="11"/>
</dbReference>
<keyword evidence="4" id="KW-0677">Repeat</keyword>
<sequence>MEVVLYDSTICRLCGEENDSGVFLYTNEELEPDLSVLVNKYLPCKIQDDGKLPRTICPGCNIQLQATVQFFDLLVEGQKKIREMWKNQVELNRRLEKERQRSEHTGISLLVTTETPVNADGEQDGEEETTEKRIVIQILEDGSLYAPDHKMTLQMEGLEKPRRKRGRPPKRPPDPEEDKPKELEEPLENQPEEEMEEDADGRKRRRIKVPQRLALFTITLGDGHYLEVKGSGIVFKEAVQGKELDRIFKEEGLINEDEEEEGVEEEEVQEKTPPLEVIAQEAEVIGHLETQEGQDLGELVIVNRGRKRGRPRGGKRRKVRFECEICGRGFLHKGRYKIHKTYHKGVKFECSSCNKRFVNRELFETHQKTTGHIGEGIIEGLADGGDGGEMPGCRVKCWQCDKTFQTKQSFEVHQKAIHEGAKPFVCEVCDRTFAYQNSLKCHMLASHCEDTKGLDKDKGYPCDMCDKKFNHPSSVIYHKEAEHNNGRVFVCNKCGKGFRHRQLLQRHQLVHSEDRWYTRRTGEYSLHTASRYTRRTGEYSLYTASWYTRRTGEYSLHTASWYTWRTDEYSLHTASWYTRRTGEYSLHTASWYTRRTGEYSLHTASWYTRRTGGYSLHTASWYTRRTGEYSLHTASWYTRRTGGYSLHTTSWYTRRTGGYSLHTTSWYTRRTGEYSLHTASWYTRRTGEYSLHTASCPYVCKSCGASFKTKANLLNHQPTHTGEKKYFCELCGQQFAHKTSLTLHYRWHTGKPRFKLHVKRHTGERPWKCDFCGKSFLHKDTWKCHTRRHKGERPFQCHYCARGFTEQWALKKHLRLHTGEKPYTCNTCGKCFADCSNLAKHKKVHKGSCENESTAPGDSLVDRTTVWNIIQSHLAKDVSEQDGADSQGEDAGQQIIYVTYQDPDDPEGKTLHIVDSQQNPQHSELEQSQEQRQVALGETEEVGELEESKGSLGSLPHSLQVMDEEGNPIHFTMQDGRELQITTTDGQSLHVTTLDGQTIPLQLTTPDGQPLTAGGPEVRVHPSDDNLMMGQPSDDLIVQEPHTHPNGMLKSVKGSERLSGEPLAEGEQAIEFTTPDGQKVRLVTSYGVDPITEYLSTNT</sequence>
<dbReference type="FunFam" id="3.30.160.60:FF:000145">
    <property type="entry name" value="Zinc finger protein 574"/>
    <property type="match status" value="1"/>
</dbReference>
<dbReference type="SMART" id="SM00868">
    <property type="entry name" value="zf-AD"/>
    <property type="match status" value="1"/>
</dbReference>
<dbReference type="PROSITE" id="PS50157">
    <property type="entry name" value="ZINC_FINGER_C2H2_2"/>
    <property type="match status" value="11"/>
</dbReference>
<evidence type="ECO:0000256" key="2">
    <source>
        <dbReference type="ARBA" id="ARBA00006991"/>
    </source>
</evidence>
<evidence type="ECO:0000256" key="9">
    <source>
        <dbReference type="ARBA" id="ARBA00023163"/>
    </source>
</evidence>
<evidence type="ECO:0000259" key="14">
    <source>
        <dbReference type="PROSITE" id="PS50157"/>
    </source>
</evidence>
<evidence type="ECO:0000256" key="4">
    <source>
        <dbReference type="ARBA" id="ARBA00022737"/>
    </source>
</evidence>
<evidence type="ECO:0000256" key="10">
    <source>
        <dbReference type="ARBA" id="ARBA00023242"/>
    </source>
</evidence>
<feature type="domain" description="C2H2-type" evidence="14">
    <location>
        <begin position="767"/>
        <end position="794"/>
    </location>
</feature>
<dbReference type="GO" id="GO:0002682">
    <property type="term" value="P:regulation of immune system process"/>
    <property type="evidence" value="ECO:0007669"/>
    <property type="project" value="TreeGrafter"/>
</dbReference>
<dbReference type="InterPro" id="IPR013087">
    <property type="entry name" value="Znf_C2H2_type"/>
</dbReference>
<dbReference type="Pfam" id="PF12874">
    <property type="entry name" value="zf-met"/>
    <property type="match status" value="1"/>
</dbReference>
<evidence type="ECO:0000256" key="1">
    <source>
        <dbReference type="ARBA" id="ARBA00004123"/>
    </source>
</evidence>
<evidence type="ECO:0000256" key="7">
    <source>
        <dbReference type="ARBA" id="ARBA00023015"/>
    </source>
</evidence>
<feature type="binding site" evidence="12">
    <location>
        <position position="57"/>
    </location>
    <ligand>
        <name>Zn(2+)</name>
        <dbReference type="ChEBI" id="CHEBI:29105"/>
    </ligand>
</feature>
<dbReference type="InterPro" id="IPR012934">
    <property type="entry name" value="Znf_AD"/>
</dbReference>
<organism evidence="16">
    <name type="scientific">Timema californicum</name>
    <name type="common">California timema</name>
    <name type="synonym">Walking stick</name>
    <dbReference type="NCBI Taxonomy" id="61474"/>
    <lineage>
        <taxon>Eukaryota</taxon>
        <taxon>Metazoa</taxon>
        <taxon>Ecdysozoa</taxon>
        <taxon>Arthropoda</taxon>
        <taxon>Hexapoda</taxon>
        <taxon>Insecta</taxon>
        <taxon>Pterygota</taxon>
        <taxon>Neoptera</taxon>
        <taxon>Polyneoptera</taxon>
        <taxon>Phasmatodea</taxon>
        <taxon>Timematodea</taxon>
        <taxon>Timematoidea</taxon>
        <taxon>Timematidae</taxon>
        <taxon>Timema</taxon>
    </lineage>
</organism>
<dbReference type="FunFam" id="3.30.160.60:FF:000358">
    <property type="entry name" value="zinc finger protein 24"/>
    <property type="match status" value="1"/>
</dbReference>
<dbReference type="Pfam" id="PF00096">
    <property type="entry name" value="zf-C2H2"/>
    <property type="match status" value="7"/>
</dbReference>
<evidence type="ECO:0000256" key="13">
    <source>
        <dbReference type="SAM" id="MobiDB-lite"/>
    </source>
</evidence>
<evidence type="ECO:0000256" key="6">
    <source>
        <dbReference type="ARBA" id="ARBA00022833"/>
    </source>
</evidence>
<feature type="domain" description="C2H2-type" evidence="14">
    <location>
        <begin position="823"/>
        <end position="850"/>
    </location>
</feature>
<feature type="binding site" evidence="12">
    <location>
        <position position="14"/>
    </location>
    <ligand>
        <name>Zn(2+)</name>
        <dbReference type="ChEBI" id="CHEBI:29105"/>
    </ligand>
</feature>
<feature type="compositionally biased region" description="Acidic residues" evidence="13">
    <location>
        <begin position="185"/>
        <end position="199"/>
    </location>
</feature>
<dbReference type="EMBL" id="OE185462">
    <property type="protein sequence ID" value="CAD7577339.1"/>
    <property type="molecule type" value="Genomic_DNA"/>
</dbReference>
<evidence type="ECO:0000256" key="5">
    <source>
        <dbReference type="ARBA" id="ARBA00022771"/>
    </source>
</evidence>
<feature type="binding site" evidence="12">
    <location>
        <position position="11"/>
    </location>
    <ligand>
        <name>Zn(2+)</name>
        <dbReference type="ChEBI" id="CHEBI:29105"/>
    </ligand>
</feature>
<keyword evidence="5 11" id="KW-0863">Zinc-finger</keyword>
<name>A0A7R9JDI2_TIMCA</name>
<keyword evidence="3 12" id="KW-0479">Metal-binding</keyword>
<dbReference type="AlphaFoldDB" id="A0A7R9JDI2"/>
<dbReference type="FunFam" id="3.30.160.60:FF:001156">
    <property type="entry name" value="Zinc finger protein 407"/>
    <property type="match status" value="1"/>
</dbReference>
<keyword evidence="6 12" id="KW-0862">Zinc</keyword>
<feature type="domain" description="C2H2-type" evidence="14">
    <location>
        <begin position="348"/>
        <end position="377"/>
    </location>
</feature>
<dbReference type="Pfam" id="PF07776">
    <property type="entry name" value="zf-AD"/>
    <property type="match status" value="1"/>
</dbReference>
<feature type="compositionally biased region" description="Polar residues" evidence="13">
    <location>
        <begin position="916"/>
        <end position="932"/>
    </location>
</feature>
<evidence type="ECO:0000313" key="16">
    <source>
        <dbReference type="EMBL" id="CAD7577339.1"/>
    </source>
</evidence>
<dbReference type="InterPro" id="IPR036236">
    <property type="entry name" value="Znf_C2H2_sf"/>
</dbReference>
<feature type="region of interest" description="Disordered" evidence="13">
    <location>
        <begin position="916"/>
        <end position="958"/>
    </location>
</feature>
<comment type="similarity">
    <text evidence="2">Belongs to the krueppel C2H2-type zinc-finger protein family.</text>
</comment>
<feature type="domain" description="C2H2-type" evidence="14">
    <location>
        <begin position="795"/>
        <end position="822"/>
    </location>
</feature>
<keyword evidence="10" id="KW-0539">Nucleus</keyword>
<dbReference type="Gene3D" id="3.30.160.60">
    <property type="entry name" value="Classic Zinc Finger"/>
    <property type="match status" value="8"/>
</dbReference>
<feature type="domain" description="ZAD" evidence="15">
    <location>
        <begin position="9"/>
        <end position="84"/>
    </location>
</feature>
<dbReference type="PANTHER" id="PTHR24399:SF23">
    <property type="entry name" value="C2H2-TYPE DOMAIN-CONTAINING PROTEIN"/>
    <property type="match status" value="1"/>
</dbReference>
<feature type="region of interest" description="Disordered" evidence="13">
    <location>
        <begin position="154"/>
        <end position="204"/>
    </location>
</feature>
<feature type="compositionally biased region" description="Basic residues" evidence="13">
    <location>
        <begin position="161"/>
        <end position="170"/>
    </location>
</feature>
<protein>
    <submittedName>
        <fullName evidence="16">(California timema) hypothetical protein</fullName>
    </submittedName>
</protein>
<proteinExistence type="inferred from homology"/>
<gene>
    <name evidence="16" type="ORF">TCMB3V08_LOCUS9891</name>
</gene>
<evidence type="ECO:0000256" key="3">
    <source>
        <dbReference type="ARBA" id="ARBA00022723"/>
    </source>
</evidence>
<dbReference type="GO" id="GO:0001817">
    <property type="term" value="P:regulation of cytokine production"/>
    <property type="evidence" value="ECO:0007669"/>
    <property type="project" value="TreeGrafter"/>
</dbReference>
<dbReference type="GO" id="GO:0005654">
    <property type="term" value="C:nucleoplasm"/>
    <property type="evidence" value="ECO:0007669"/>
    <property type="project" value="TreeGrafter"/>
</dbReference>
<feature type="domain" description="C2H2-type" evidence="14">
    <location>
        <begin position="489"/>
        <end position="516"/>
    </location>
</feature>
<dbReference type="SUPFAM" id="SSF57716">
    <property type="entry name" value="Glucocorticoid receptor-like (DNA-binding domain)"/>
    <property type="match status" value="1"/>
</dbReference>
<dbReference type="PANTHER" id="PTHR24399">
    <property type="entry name" value="ZINC FINGER AND BTB DOMAIN-CONTAINING"/>
    <property type="match status" value="1"/>
</dbReference>
<accession>A0A7R9JDI2</accession>
<keyword evidence="7" id="KW-0805">Transcription regulation</keyword>
<dbReference type="FunFam" id="3.30.160.60:FF:000446">
    <property type="entry name" value="Zinc finger protein"/>
    <property type="match status" value="2"/>
</dbReference>
<evidence type="ECO:0000256" key="12">
    <source>
        <dbReference type="PROSITE-ProRule" id="PRU01263"/>
    </source>
</evidence>
<feature type="region of interest" description="Disordered" evidence="13">
    <location>
        <begin position="96"/>
        <end position="132"/>
    </location>
</feature>
<keyword evidence="8" id="KW-0238">DNA-binding</keyword>
<keyword evidence="9" id="KW-0804">Transcription</keyword>
<feature type="domain" description="C2H2-type" evidence="14">
    <location>
        <begin position="395"/>
        <end position="423"/>
    </location>
</feature>
<feature type="domain" description="C2H2-type" evidence="14">
    <location>
        <begin position="726"/>
        <end position="753"/>
    </location>
</feature>
<dbReference type="GO" id="GO:0001227">
    <property type="term" value="F:DNA-binding transcription repressor activity, RNA polymerase II-specific"/>
    <property type="evidence" value="ECO:0007669"/>
    <property type="project" value="TreeGrafter"/>
</dbReference>
<dbReference type="SUPFAM" id="SSF57667">
    <property type="entry name" value="beta-beta-alpha zinc fingers"/>
    <property type="match status" value="6"/>
</dbReference>
<feature type="domain" description="C2H2-type" evidence="14">
    <location>
        <begin position="321"/>
        <end position="348"/>
    </location>
</feature>